<evidence type="ECO:0008006" key="9">
    <source>
        <dbReference type="Google" id="ProtNLM"/>
    </source>
</evidence>
<dbReference type="GO" id="GO:0043139">
    <property type="term" value="F:5'-3' DNA helicase activity"/>
    <property type="evidence" value="ECO:0007669"/>
    <property type="project" value="TreeGrafter"/>
</dbReference>
<accession>A0A650EK31</accession>
<sequence length="569" mass="65295">MESSDISLQEALVQGADSYYQYLVANDLGLDEMGINAYEIKGEELILELKGRVFDMDLKISSALFLRVGEKLYPIGENENIESAFYDETSKKLYLSFTSDFAPLIQKAHKESLPLALFSDLKFLVSNVQTFFERFGDRVALPTHIDFNELEYIERLSEEQNEALKIVLQSPLSYVWGPPGTGKTQAVLFEALLYYIKQGKKVCVVATTNNALEQVLSTLIKQFDTLGFERSMILRLGTPTLKFMNAFSEVCDPSILMQKGAMTLFNFQNDLKTRLKSSLVVGVTLDGFIKRYESLELRFSHIFLDECAFAPLIKTCALCVDNTPLGFFGDHKQLTPVCEMPHNELNKPENLYANLWNLSSLYLELFLQDYQDSHFYQTRLSSEPKFEHTQMIKLSKTHRYGNNLASILDQYIYHIGLKGNDKQTELFVLDSGVKSESDTHISENEARLCANLCAYLENEDYAVITPFVKQRQRLFTHRINRERIFTIHSSQGQEFDNVIFSPVGLHYHLTNSRQLHALYALNVAISRIKKRLFIVCDYAFWTHQHGQLIRAIIEQSTKIDISDIARRLK</sequence>
<name>A0A650EK31_9HELI</name>
<dbReference type="InterPro" id="IPR041679">
    <property type="entry name" value="DNA2/NAM7-like_C"/>
</dbReference>
<evidence type="ECO:0000256" key="1">
    <source>
        <dbReference type="ARBA" id="ARBA00007913"/>
    </source>
</evidence>
<dbReference type="GO" id="GO:0005524">
    <property type="term" value="F:ATP binding"/>
    <property type="evidence" value="ECO:0007669"/>
    <property type="project" value="UniProtKB-KW"/>
</dbReference>
<keyword evidence="5" id="KW-0067">ATP-binding</keyword>
<feature type="domain" description="DNA2/NAM7 helicase-like C-terminal" evidence="7">
    <location>
        <begin position="371"/>
        <end position="537"/>
    </location>
</feature>
<gene>
    <name evidence="8" type="ORF">Helico4rc_0550</name>
</gene>
<dbReference type="PANTHER" id="PTHR43788:SF8">
    <property type="entry name" value="DNA-BINDING PROTEIN SMUBP-2"/>
    <property type="match status" value="1"/>
</dbReference>
<dbReference type="InterPro" id="IPR041677">
    <property type="entry name" value="DNA2/NAM7_AAA_11"/>
</dbReference>
<evidence type="ECO:0000256" key="4">
    <source>
        <dbReference type="ARBA" id="ARBA00022806"/>
    </source>
</evidence>
<dbReference type="PANTHER" id="PTHR43788">
    <property type="entry name" value="DNA2/NAM7 HELICASE FAMILY MEMBER"/>
    <property type="match status" value="1"/>
</dbReference>
<keyword evidence="2" id="KW-0547">Nucleotide-binding</keyword>
<evidence type="ECO:0000256" key="3">
    <source>
        <dbReference type="ARBA" id="ARBA00022801"/>
    </source>
</evidence>
<dbReference type="Pfam" id="PF13086">
    <property type="entry name" value="AAA_11"/>
    <property type="match status" value="1"/>
</dbReference>
<evidence type="ECO:0000256" key="5">
    <source>
        <dbReference type="ARBA" id="ARBA00022840"/>
    </source>
</evidence>
<evidence type="ECO:0000313" key="8">
    <source>
        <dbReference type="EMBL" id="QGT49936.1"/>
    </source>
</evidence>
<organism evidence="8">
    <name type="scientific">uncultured Helicobacter sp</name>
    <dbReference type="NCBI Taxonomy" id="175537"/>
    <lineage>
        <taxon>Bacteria</taxon>
        <taxon>Pseudomonadati</taxon>
        <taxon>Campylobacterota</taxon>
        <taxon>Epsilonproteobacteria</taxon>
        <taxon>Campylobacterales</taxon>
        <taxon>Helicobacteraceae</taxon>
        <taxon>Helicobacter</taxon>
        <taxon>environmental samples</taxon>
    </lineage>
</organism>
<proteinExistence type="inferred from homology"/>
<dbReference type="InterPro" id="IPR027417">
    <property type="entry name" value="P-loop_NTPase"/>
</dbReference>
<protein>
    <recommendedName>
        <fullName evidence="9">RNA helicase</fullName>
    </recommendedName>
</protein>
<comment type="similarity">
    <text evidence="1">Belongs to the DNA2/NAM7 helicase family.</text>
</comment>
<dbReference type="EMBL" id="MN577567">
    <property type="protein sequence ID" value="QGT49936.1"/>
    <property type="molecule type" value="Genomic_DNA"/>
</dbReference>
<reference evidence="8" key="1">
    <citation type="journal article" date="2020" name="J. ISSAAS">
        <title>Lactobacilli and other gastrointestinal microbiota of Peromyscus leucopus, reservoir host for agents of Lyme disease and other zoonoses in North America.</title>
        <authorList>
            <person name="Milovic A."/>
            <person name="Bassam K."/>
            <person name="Shao H."/>
            <person name="Chatzistamou I."/>
            <person name="Tufts D.M."/>
            <person name="Diuk-Wasser M."/>
            <person name="Barbour A.G."/>
        </authorList>
    </citation>
    <scope>NUCLEOTIDE SEQUENCE</scope>
    <source>
        <strain evidence="8">LL4</strain>
    </source>
</reference>
<dbReference type="InterPro" id="IPR050534">
    <property type="entry name" value="Coronavir_polyprotein_1ab"/>
</dbReference>
<feature type="domain" description="DNA2/NAM7 helicase helicase" evidence="6">
    <location>
        <begin position="156"/>
        <end position="264"/>
    </location>
</feature>
<dbReference type="GO" id="GO:0016787">
    <property type="term" value="F:hydrolase activity"/>
    <property type="evidence" value="ECO:0007669"/>
    <property type="project" value="UniProtKB-KW"/>
</dbReference>
<dbReference type="Gene3D" id="3.40.50.300">
    <property type="entry name" value="P-loop containing nucleotide triphosphate hydrolases"/>
    <property type="match status" value="2"/>
</dbReference>
<evidence type="ECO:0000259" key="7">
    <source>
        <dbReference type="Pfam" id="PF13087"/>
    </source>
</evidence>
<dbReference type="SUPFAM" id="SSF52540">
    <property type="entry name" value="P-loop containing nucleoside triphosphate hydrolases"/>
    <property type="match status" value="1"/>
</dbReference>
<evidence type="ECO:0000256" key="2">
    <source>
        <dbReference type="ARBA" id="ARBA00022741"/>
    </source>
</evidence>
<keyword evidence="3" id="KW-0378">Hydrolase</keyword>
<evidence type="ECO:0000259" key="6">
    <source>
        <dbReference type="Pfam" id="PF13086"/>
    </source>
</evidence>
<keyword evidence="4" id="KW-0347">Helicase</keyword>
<dbReference type="AlphaFoldDB" id="A0A650EK31"/>
<dbReference type="Pfam" id="PF13087">
    <property type="entry name" value="AAA_12"/>
    <property type="match status" value="1"/>
</dbReference>